<evidence type="ECO:0000313" key="3">
    <source>
        <dbReference type="EMBL" id="TDX45193.1"/>
    </source>
</evidence>
<protein>
    <submittedName>
        <fullName evidence="3">Prepilin-type N-terminal cleavage/methylation domain-containing protein</fullName>
    </submittedName>
</protein>
<dbReference type="Gene3D" id="2.60.120.200">
    <property type="match status" value="1"/>
</dbReference>
<keyword evidence="4" id="KW-1185">Reference proteome</keyword>
<dbReference type="STRING" id="926561.GCA_000379025_02917"/>
<accession>A0A4R8GSS4</accession>
<keyword evidence="1" id="KW-1133">Transmembrane helix</keyword>
<proteinExistence type="predicted"/>
<feature type="transmembrane region" description="Helical" evidence="1">
    <location>
        <begin position="20"/>
        <end position="41"/>
    </location>
</feature>
<sequence length="426" mass="48426">MIYLQFFQIELNTEKGFTLLELIMVIGLIGLLSTTLGSLIIGQYDAWDFNLNQTKLNDHSELILAHLEKDIRRTIDFDENSLEFKLDVDGDSDIDKVVKYQLSGQELIKLTYLGSDTSNPIDSREIISDIVTSIDFNKIDEQELKVNIELSYEGQSRSIDKEYYISDLIYLEARNYSLLFDGVDDYVAVDNLTYQGADYSQLSIIAKVKTTDSDGVIYSFDKDNYFSLAIDNGRLKFNYTKWEEHILYDRLEQEAIISQRTINDGQEHIVAVSFINGVTRIYIDGVLDEENIDDSLGGFLGWFDDLLGGIISDLLALDFNLGSGELRYGFLGASSQADSFNGDKANGDFFSGNIYWLQHWDKTLTKQQIKLYSGIKIDGDTYVQEDRSLSGQEDGLLVYYPIRINDSILYDFANDNNGIVYGGHFE</sequence>
<dbReference type="InterPro" id="IPR013320">
    <property type="entry name" value="ConA-like_dom_sf"/>
</dbReference>
<dbReference type="PROSITE" id="PS00409">
    <property type="entry name" value="PROKAR_NTER_METHYL"/>
    <property type="match status" value="1"/>
</dbReference>
<comment type="caution">
    <text evidence="3">The sequence shown here is derived from an EMBL/GenBank/DDBJ whole genome shotgun (WGS) entry which is preliminary data.</text>
</comment>
<keyword evidence="1" id="KW-0812">Transmembrane</keyword>
<dbReference type="NCBIfam" id="TIGR02532">
    <property type="entry name" value="IV_pilin_GFxxxE"/>
    <property type="match status" value="1"/>
</dbReference>
<name>A0A4R8GSS4_9FIRM</name>
<reference evidence="3 4" key="1">
    <citation type="submission" date="2019-03" db="EMBL/GenBank/DDBJ databases">
        <title>Subsurface microbial communities from deep shales in Ohio and West Virginia, USA.</title>
        <authorList>
            <person name="Wrighton K."/>
        </authorList>
    </citation>
    <scope>NUCLEOTIDE SEQUENCE [LARGE SCALE GENOMIC DNA]</scope>
    <source>
        <strain evidence="3 4">MSL 6dP</strain>
    </source>
</reference>
<dbReference type="InterPro" id="IPR012902">
    <property type="entry name" value="N_methyl_site"/>
</dbReference>
<dbReference type="Proteomes" id="UP000295832">
    <property type="component" value="Unassembled WGS sequence"/>
</dbReference>
<dbReference type="Pfam" id="PF13385">
    <property type="entry name" value="Laminin_G_3"/>
    <property type="match status" value="1"/>
</dbReference>
<organism evidence="3 4">
    <name type="scientific">Orenia marismortui</name>
    <dbReference type="NCBI Taxonomy" id="46469"/>
    <lineage>
        <taxon>Bacteria</taxon>
        <taxon>Bacillati</taxon>
        <taxon>Bacillota</taxon>
        <taxon>Clostridia</taxon>
        <taxon>Halanaerobiales</taxon>
        <taxon>Halobacteroidaceae</taxon>
        <taxon>Orenia</taxon>
    </lineage>
</organism>
<dbReference type="SUPFAM" id="SSF49899">
    <property type="entry name" value="Concanavalin A-like lectins/glucanases"/>
    <property type="match status" value="1"/>
</dbReference>
<dbReference type="SMART" id="SM00282">
    <property type="entry name" value="LamG"/>
    <property type="match status" value="1"/>
</dbReference>
<keyword evidence="1" id="KW-0472">Membrane</keyword>
<gene>
    <name evidence="3" type="ORF">C7959_1485</name>
</gene>
<dbReference type="InterPro" id="IPR001791">
    <property type="entry name" value="Laminin_G"/>
</dbReference>
<evidence type="ECO:0000259" key="2">
    <source>
        <dbReference type="SMART" id="SM00282"/>
    </source>
</evidence>
<dbReference type="AlphaFoldDB" id="A0A4R8GSS4"/>
<evidence type="ECO:0000313" key="4">
    <source>
        <dbReference type="Proteomes" id="UP000295832"/>
    </source>
</evidence>
<feature type="domain" description="Laminin G" evidence="2">
    <location>
        <begin position="200"/>
        <end position="362"/>
    </location>
</feature>
<evidence type="ECO:0000256" key="1">
    <source>
        <dbReference type="SAM" id="Phobius"/>
    </source>
</evidence>
<dbReference type="CDD" id="cd00110">
    <property type="entry name" value="LamG"/>
    <property type="match status" value="1"/>
</dbReference>
<dbReference type="EMBL" id="SOEG01000048">
    <property type="protein sequence ID" value="TDX45193.1"/>
    <property type="molecule type" value="Genomic_DNA"/>
</dbReference>